<dbReference type="PANTHER" id="PTHR43649">
    <property type="entry name" value="ARABINOSE-BINDING PROTEIN-RELATED"/>
    <property type="match status" value="1"/>
</dbReference>
<accession>A0A399FCY0</accession>
<keyword evidence="2" id="KW-0813">Transport</keyword>
<gene>
    <name evidence="5" type="ORF">Mgrana_00826</name>
</gene>
<evidence type="ECO:0000256" key="1">
    <source>
        <dbReference type="ARBA" id="ARBA00008520"/>
    </source>
</evidence>
<evidence type="ECO:0000256" key="3">
    <source>
        <dbReference type="ARBA" id="ARBA00022729"/>
    </source>
</evidence>
<evidence type="ECO:0000256" key="2">
    <source>
        <dbReference type="ARBA" id="ARBA00022448"/>
    </source>
</evidence>
<dbReference type="SUPFAM" id="SSF53850">
    <property type="entry name" value="Periplasmic binding protein-like II"/>
    <property type="match status" value="1"/>
</dbReference>
<dbReference type="EMBL" id="QWLB01000008">
    <property type="protein sequence ID" value="RIH93199.1"/>
    <property type="molecule type" value="Genomic_DNA"/>
</dbReference>
<evidence type="ECO:0000313" key="6">
    <source>
        <dbReference type="Proteomes" id="UP000266178"/>
    </source>
</evidence>
<dbReference type="InterPro" id="IPR006059">
    <property type="entry name" value="SBP"/>
</dbReference>
<dbReference type="OrthoDB" id="383937at2"/>
<dbReference type="RefSeq" id="WP_119356341.1">
    <property type="nucleotide sequence ID" value="NZ_BJXM01000005.1"/>
</dbReference>
<proteinExistence type="inferred from homology"/>
<dbReference type="Pfam" id="PF01547">
    <property type="entry name" value="SBP_bac_1"/>
    <property type="match status" value="1"/>
</dbReference>
<reference evidence="5 6" key="1">
    <citation type="submission" date="2018-08" db="EMBL/GenBank/DDBJ databases">
        <title>Meiothermus granaticius genome AF-68 sequencing project.</title>
        <authorList>
            <person name="Da Costa M.S."/>
            <person name="Albuquerque L."/>
            <person name="Raposo P."/>
            <person name="Froufe H.J.C."/>
            <person name="Barroso C.S."/>
            <person name="Egas C."/>
        </authorList>
    </citation>
    <scope>NUCLEOTIDE SEQUENCE [LARGE SCALE GENOMIC DNA]</scope>
    <source>
        <strain evidence="5 6">AF-68</strain>
    </source>
</reference>
<dbReference type="CDD" id="cd13585">
    <property type="entry name" value="PBP2_TMBP_like"/>
    <property type="match status" value="1"/>
</dbReference>
<dbReference type="InterPro" id="IPR050490">
    <property type="entry name" value="Bact_solute-bd_prot1"/>
</dbReference>
<dbReference type="Gene3D" id="3.40.190.10">
    <property type="entry name" value="Periplasmic binding protein-like II"/>
    <property type="match status" value="1"/>
</dbReference>
<comment type="similarity">
    <text evidence="1">Belongs to the bacterial solute-binding protein 1 family.</text>
</comment>
<name>A0A399FCY0_9DEIN</name>
<keyword evidence="3 4" id="KW-0732">Signal</keyword>
<comment type="caution">
    <text evidence="5">The sequence shown here is derived from an EMBL/GenBank/DDBJ whole genome shotgun (WGS) entry which is preliminary data.</text>
</comment>
<sequence>MKKYKWLFGLVAALGLASAQSTEVTLLFWPGPESEAMQKVLDAYNSGQGKTDGVSVKQILFSREGYFDKELTDLAAGSKEFDMALVTTYTLGRYAPYLAPLDSYLNKQNLGAFIPSAVSSLNFQGKQYGVPTDVSNHFTYYRKDLVDRLLKDTAWQTRYRQISQRVLGKALSPKPADQWTWDDYMATALFFTKSLNPDSPTVYGTALQAKNLLFNVMIWQSTLVSYGGNLFDKDGKPSIDSDAARKGLAIYTTLFKNRATPPGSTNYEYAEANEAFRGGQVATILQWSAAFNELSDKEKSPQVYDKVALAPMPAGPQGHKTHVHSLGIGMNNASEKKAAAGKFMAWLGSETAMKVYAEAGGLPPVGSVLRGLASKRPEFPLVADHINKYGFVVNGGTAAYAVPVYTALAQEFSAVWAGTKSVDDALKAATEAMTRLSTQK</sequence>
<dbReference type="AlphaFoldDB" id="A0A399FCY0"/>
<evidence type="ECO:0000313" key="5">
    <source>
        <dbReference type="EMBL" id="RIH93199.1"/>
    </source>
</evidence>
<feature type="chain" id="PRO_5030071939" evidence="4">
    <location>
        <begin position="20"/>
        <end position="440"/>
    </location>
</feature>
<feature type="signal peptide" evidence="4">
    <location>
        <begin position="1"/>
        <end position="19"/>
    </location>
</feature>
<keyword evidence="6" id="KW-1185">Reference proteome</keyword>
<protein>
    <submittedName>
        <fullName evidence="5">Putative ABC transporter-binding protein</fullName>
    </submittedName>
</protein>
<dbReference type="PANTHER" id="PTHR43649:SF34">
    <property type="entry name" value="ABC TRANSPORTER PERIPLASMIC-BINDING PROTEIN YCJN-RELATED"/>
    <property type="match status" value="1"/>
</dbReference>
<dbReference type="Proteomes" id="UP000266178">
    <property type="component" value="Unassembled WGS sequence"/>
</dbReference>
<organism evidence="5 6">
    <name type="scientific">Meiothermus granaticius NBRC 107808</name>
    <dbReference type="NCBI Taxonomy" id="1227551"/>
    <lineage>
        <taxon>Bacteria</taxon>
        <taxon>Thermotogati</taxon>
        <taxon>Deinococcota</taxon>
        <taxon>Deinococci</taxon>
        <taxon>Thermales</taxon>
        <taxon>Thermaceae</taxon>
        <taxon>Meiothermus</taxon>
    </lineage>
</organism>
<evidence type="ECO:0000256" key="4">
    <source>
        <dbReference type="SAM" id="SignalP"/>
    </source>
</evidence>